<evidence type="ECO:0000256" key="1">
    <source>
        <dbReference type="SAM" id="SignalP"/>
    </source>
</evidence>
<name>A0AAD2FGW0_9STRA</name>
<evidence type="ECO:0000313" key="3">
    <source>
        <dbReference type="Proteomes" id="UP001295423"/>
    </source>
</evidence>
<sequence>MMNSLISSYICLFFLLVSTTTALSGLDKEVMGRRQALLSTAAGALVIPLNAFADVVEDGKYEFRDRKSNKNALVREDYYYMMGKTPPRALQNALRIDDPSFNSFGSCQTQADGSASNSCTYVSLKQRIPAYSKYAYNIGLGAKEFVMLKGVLQECKTNPGAWSQAATFVETLPSTPPPPPVDALLKMVLFASSVLTSPNYSGPSKELLVARFYVNEASFATEEIAAAIEAKDAKRALAAWEFGKDSWNSYFQIVNDKISPKMGDKFDLIA</sequence>
<feature type="chain" id="PRO_5042086155" evidence="1">
    <location>
        <begin position="23"/>
        <end position="270"/>
    </location>
</feature>
<accession>A0AAD2FGW0</accession>
<reference evidence="2" key="1">
    <citation type="submission" date="2023-08" db="EMBL/GenBank/DDBJ databases">
        <authorList>
            <person name="Audoor S."/>
            <person name="Bilcke G."/>
        </authorList>
    </citation>
    <scope>NUCLEOTIDE SEQUENCE</scope>
</reference>
<dbReference type="AlphaFoldDB" id="A0AAD2FGW0"/>
<dbReference type="EMBL" id="CAKOGP040000113">
    <property type="protein sequence ID" value="CAJ1930809.1"/>
    <property type="molecule type" value="Genomic_DNA"/>
</dbReference>
<comment type="caution">
    <text evidence="2">The sequence shown here is derived from an EMBL/GenBank/DDBJ whole genome shotgun (WGS) entry which is preliminary data.</text>
</comment>
<evidence type="ECO:0000313" key="2">
    <source>
        <dbReference type="EMBL" id="CAJ1930809.1"/>
    </source>
</evidence>
<gene>
    <name evidence="2" type="ORF">CYCCA115_LOCUS2098</name>
</gene>
<keyword evidence="1" id="KW-0732">Signal</keyword>
<feature type="signal peptide" evidence="1">
    <location>
        <begin position="1"/>
        <end position="22"/>
    </location>
</feature>
<dbReference type="Proteomes" id="UP001295423">
    <property type="component" value="Unassembled WGS sequence"/>
</dbReference>
<keyword evidence="3" id="KW-1185">Reference proteome</keyword>
<organism evidence="2 3">
    <name type="scientific">Cylindrotheca closterium</name>
    <dbReference type="NCBI Taxonomy" id="2856"/>
    <lineage>
        <taxon>Eukaryota</taxon>
        <taxon>Sar</taxon>
        <taxon>Stramenopiles</taxon>
        <taxon>Ochrophyta</taxon>
        <taxon>Bacillariophyta</taxon>
        <taxon>Bacillariophyceae</taxon>
        <taxon>Bacillariophycidae</taxon>
        <taxon>Bacillariales</taxon>
        <taxon>Bacillariaceae</taxon>
        <taxon>Cylindrotheca</taxon>
    </lineage>
</organism>
<protein>
    <submittedName>
        <fullName evidence="2">Uncharacterized protein</fullName>
    </submittedName>
</protein>
<proteinExistence type="predicted"/>